<dbReference type="RefSeq" id="WP_133390613.1">
    <property type="nucleotide sequence ID" value="NZ_SMUW01000032.1"/>
</dbReference>
<dbReference type="Pfam" id="PF00440">
    <property type="entry name" value="TetR_N"/>
    <property type="match status" value="1"/>
</dbReference>
<proteinExistence type="predicted"/>
<protein>
    <submittedName>
        <fullName evidence="4">TetR/AcrR family transcriptional regulator</fullName>
    </submittedName>
</protein>
<keyword evidence="5" id="KW-1185">Reference proteome</keyword>
<keyword evidence="1 2" id="KW-0238">DNA-binding</keyword>
<evidence type="ECO:0000313" key="5">
    <source>
        <dbReference type="Proteomes" id="UP000295438"/>
    </source>
</evidence>
<dbReference type="AlphaFoldDB" id="A0A4R5V1C5"/>
<dbReference type="GO" id="GO:0003677">
    <property type="term" value="F:DNA binding"/>
    <property type="evidence" value="ECO:0007669"/>
    <property type="project" value="UniProtKB-UniRule"/>
</dbReference>
<feature type="DNA-binding region" description="H-T-H motif" evidence="2">
    <location>
        <begin position="25"/>
        <end position="44"/>
    </location>
</feature>
<accession>A0A4R5V1C5</accession>
<reference evidence="4 5" key="1">
    <citation type="submission" date="2019-03" db="EMBL/GenBank/DDBJ databases">
        <title>Algoriphagus aquimaris sp. nov., isolated form marine sediment in Pohang, Korea.</title>
        <authorList>
            <person name="Kim J."/>
            <person name="Yoon S.-H."/>
            <person name="Lee S.-S."/>
        </authorList>
    </citation>
    <scope>NUCLEOTIDE SEQUENCE [LARGE SCALE GENOMIC DNA]</scope>
    <source>
        <strain evidence="4 5">F21</strain>
    </source>
</reference>
<dbReference type="InterPro" id="IPR009057">
    <property type="entry name" value="Homeodomain-like_sf"/>
</dbReference>
<name>A0A4R5V1C5_9BACT</name>
<evidence type="ECO:0000256" key="1">
    <source>
        <dbReference type="ARBA" id="ARBA00023125"/>
    </source>
</evidence>
<sequence>MNNREEIWIKTGYEMFAIQGEKGLNIEQLAKEVGISKSSFYHHFGDLENFLEKLLQLHLQQSRVIAEKEKMAQSINPELIQILLEHRNDILFNRQLRINAHHPNYNHTLLISNQLIGKDFILLWLKDTKLPLTLRQAEGIFDLALENFFLQLNPENFTEKWLEAYFENLKRISSKFKAPLDGSD</sequence>
<dbReference type="Proteomes" id="UP000295438">
    <property type="component" value="Unassembled WGS sequence"/>
</dbReference>
<gene>
    <name evidence="4" type="ORF">E1898_08780</name>
</gene>
<dbReference type="PROSITE" id="PS50977">
    <property type="entry name" value="HTH_TETR_2"/>
    <property type="match status" value="1"/>
</dbReference>
<organism evidence="4 5">
    <name type="scientific">Algoriphagus formosus</name>
    <dbReference type="NCBI Taxonomy" id="2007308"/>
    <lineage>
        <taxon>Bacteria</taxon>
        <taxon>Pseudomonadati</taxon>
        <taxon>Bacteroidota</taxon>
        <taxon>Cytophagia</taxon>
        <taxon>Cytophagales</taxon>
        <taxon>Cyclobacteriaceae</taxon>
        <taxon>Algoriphagus</taxon>
    </lineage>
</organism>
<dbReference type="InterPro" id="IPR001647">
    <property type="entry name" value="HTH_TetR"/>
</dbReference>
<dbReference type="EMBL" id="SMUW01000032">
    <property type="protein sequence ID" value="TDK45578.1"/>
    <property type="molecule type" value="Genomic_DNA"/>
</dbReference>
<dbReference type="SUPFAM" id="SSF46689">
    <property type="entry name" value="Homeodomain-like"/>
    <property type="match status" value="1"/>
</dbReference>
<evidence type="ECO:0000259" key="3">
    <source>
        <dbReference type="PROSITE" id="PS50977"/>
    </source>
</evidence>
<evidence type="ECO:0000313" key="4">
    <source>
        <dbReference type="EMBL" id="TDK45578.1"/>
    </source>
</evidence>
<dbReference type="Gene3D" id="1.10.357.10">
    <property type="entry name" value="Tetracycline Repressor, domain 2"/>
    <property type="match status" value="1"/>
</dbReference>
<comment type="caution">
    <text evidence="4">The sequence shown here is derived from an EMBL/GenBank/DDBJ whole genome shotgun (WGS) entry which is preliminary data.</text>
</comment>
<evidence type="ECO:0000256" key="2">
    <source>
        <dbReference type="PROSITE-ProRule" id="PRU00335"/>
    </source>
</evidence>
<feature type="domain" description="HTH tetR-type" evidence="3">
    <location>
        <begin position="2"/>
        <end position="62"/>
    </location>
</feature>